<reference evidence="4" key="1">
    <citation type="journal article" date="2019" name="Int. J. Syst. Evol. Microbiol.">
        <title>The Global Catalogue of Microorganisms (GCM) 10K type strain sequencing project: providing services to taxonomists for standard genome sequencing and annotation.</title>
        <authorList>
            <consortium name="The Broad Institute Genomics Platform"/>
            <consortium name="The Broad Institute Genome Sequencing Center for Infectious Disease"/>
            <person name="Wu L."/>
            <person name="Ma J."/>
        </authorList>
    </citation>
    <scope>NUCLEOTIDE SEQUENCE [LARGE SCALE GENOMIC DNA]</scope>
    <source>
        <strain evidence="4">CGMCC 4.7144</strain>
    </source>
</reference>
<dbReference type="InterPro" id="IPR036890">
    <property type="entry name" value="HATPase_C_sf"/>
</dbReference>
<feature type="domain" description="Histidine kinase/HSP90-like ATPase" evidence="2">
    <location>
        <begin position="11"/>
        <end position="119"/>
    </location>
</feature>
<organism evidence="3 4">
    <name type="scientific">Micromonospora vulcania</name>
    <dbReference type="NCBI Taxonomy" id="1441873"/>
    <lineage>
        <taxon>Bacteria</taxon>
        <taxon>Bacillati</taxon>
        <taxon>Actinomycetota</taxon>
        <taxon>Actinomycetes</taxon>
        <taxon>Micromonosporales</taxon>
        <taxon>Micromonosporaceae</taxon>
        <taxon>Micromonospora</taxon>
    </lineage>
</organism>
<sequence length="122" mass="13000">MPDTMAYQVATDLRALRAFVSARALARGMPPHRVELLALAVSELATNTLQHATGGGRVHLWAEADQLICDVIDQGAGRAFGRDMPAADAARGRGLAIVEQICDEVAVLDGPEETVVRIRLGL</sequence>
<dbReference type="PANTHER" id="PTHR35526">
    <property type="entry name" value="ANTI-SIGMA-F FACTOR RSBW-RELATED"/>
    <property type="match status" value="1"/>
</dbReference>
<dbReference type="Gene3D" id="3.30.565.10">
    <property type="entry name" value="Histidine kinase-like ATPase, C-terminal domain"/>
    <property type="match status" value="1"/>
</dbReference>
<dbReference type="Proteomes" id="UP001596226">
    <property type="component" value="Unassembled WGS sequence"/>
</dbReference>
<keyword evidence="4" id="KW-1185">Reference proteome</keyword>
<name>A0ABW1H3U8_9ACTN</name>
<dbReference type="GO" id="GO:0005524">
    <property type="term" value="F:ATP binding"/>
    <property type="evidence" value="ECO:0007669"/>
    <property type="project" value="UniProtKB-KW"/>
</dbReference>
<keyword evidence="1" id="KW-0723">Serine/threonine-protein kinase</keyword>
<keyword evidence="3" id="KW-0067">ATP-binding</keyword>
<dbReference type="EMBL" id="JBHSQS010000007">
    <property type="protein sequence ID" value="MFC5924365.1"/>
    <property type="molecule type" value="Genomic_DNA"/>
</dbReference>
<gene>
    <name evidence="3" type="ORF">ACFQGL_13525</name>
</gene>
<dbReference type="RefSeq" id="WP_377510893.1">
    <property type="nucleotide sequence ID" value="NZ_JBHSQS010000007.1"/>
</dbReference>
<keyword evidence="1" id="KW-0808">Transferase</keyword>
<dbReference type="InterPro" id="IPR050267">
    <property type="entry name" value="Anti-sigma-factor_SerPK"/>
</dbReference>
<evidence type="ECO:0000256" key="1">
    <source>
        <dbReference type="ARBA" id="ARBA00022527"/>
    </source>
</evidence>
<keyword evidence="3" id="KW-0547">Nucleotide-binding</keyword>
<proteinExistence type="predicted"/>
<dbReference type="Pfam" id="PF13581">
    <property type="entry name" value="HATPase_c_2"/>
    <property type="match status" value="1"/>
</dbReference>
<dbReference type="SUPFAM" id="SSF55874">
    <property type="entry name" value="ATPase domain of HSP90 chaperone/DNA topoisomerase II/histidine kinase"/>
    <property type="match status" value="1"/>
</dbReference>
<dbReference type="InterPro" id="IPR003594">
    <property type="entry name" value="HATPase_dom"/>
</dbReference>
<evidence type="ECO:0000313" key="4">
    <source>
        <dbReference type="Proteomes" id="UP001596226"/>
    </source>
</evidence>
<protein>
    <submittedName>
        <fullName evidence="3">ATP-binding protein</fullName>
    </submittedName>
</protein>
<dbReference type="CDD" id="cd16936">
    <property type="entry name" value="HATPase_RsbW-like"/>
    <property type="match status" value="1"/>
</dbReference>
<keyword evidence="1" id="KW-0418">Kinase</keyword>
<evidence type="ECO:0000259" key="2">
    <source>
        <dbReference type="Pfam" id="PF13581"/>
    </source>
</evidence>
<comment type="caution">
    <text evidence="3">The sequence shown here is derived from an EMBL/GenBank/DDBJ whole genome shotgun (WGS) entry which is preliminary data.</text>
</comment>
<accession>A0ABW1H3U8</accession>
<evidence type="ECO:0000313" key="3">
    <source>
        <dbReference type="EMBL" id="MFC5924365.1"/>
    </source>
</evidence>
<dbReference type="PANTHER" id="PTHR35526:SF3">
    <property type="entry name" value="ANTI-SIGMA-F FACTOR RSBW"/>
    <property type="match status" value="1"/>
</dbReference>